<dbReference type="InterPro" id="IPR001789">
    <property type="entry name" value="Sig_transdc_resp-reg_receiver"/>
</dbReference>
<dbReference type="InterPro" id="IPR011006">
    <property type="entry name" value="CheY-like_superfamily"/>
</dbReference>
<feature type="domain" description="GGDEF" evidence="5">
    <location>
        <begin position="326"/>
        <end position="460"/>
    </location>
</feature>
<sequence length="469" mass="50351">MTARILVVDDIPANQRLLEAKLTSEYYEVALAGSGPEALDLAERWAPDVILLDVMMPGMDGFEVCRRLKANPVTAHIPVVMVTALAEPDERVRGLEAGADDFLSKPVDDATLFARLRALLRMKQVLDAWRQRAETARALGLEPPDLPEADLRGARALVVNGDAAEAAALAHVLAAEGLTVERVASPAEAWARIALPGRSRAAGADPAFDLVVLGLGGGGPDGLRLASRIRARAETRELPVLLVAGPEQRGLVLRGFDLGANDHVLRPVDPNELRARARNQIRRHRHQARLRADLDRSLELAVTDSLTGLRNRLYLRSYLEAAMRAQSAAVLMVDVDRFKPLNDTHGHAAGDAALRAVAERLRAQVRASDVVARWGGEEFVVAMAGATAEDAMAAAERLRAAVAEAPVAQDAAGAPVWTTVSIGVALAARGGAVDALMEAADAALYRAKRAGRDRVEFARPEDWRVAARR</sequence>
<dbReference type="SMART" id="SM00267">
    <property type="entry name" value="GGDEF"/>
    <property type="match status" value="1"/>
</dbReference>
<organism evidence="6 7">
    <name type="scientific">Caldovatus sediminis</name>
    <dbReference type="NCBI Taxonomy" id="2041189"/>
    <lineage>
        <taxon>Bacteria</taxon>
        <taxon>Pseudomonadati</taxon>
        <taxon>Pseudomonadota</taxon>
        <taxon>Alphaproteobacteria</taxon>
        <taxon>Acetobacterales</taxon>
        <taxon>Roseomonadaceae</taxon>
        <taxon>Caldovatus</taxon>
    </lineage>
</organism>
<evidence type="ECO:0000256" key="1">
    <source>
        <dbReference type="ARBA" id="ARBA00012528"/>
    </source>
</evidence>
<dbReference type="PROSITE" id="PS50887">
    <property type="entry name" value="GGDEF"/>
    <property type="match status" value="1"/>
</dbReference>
<keyword evidence="7" id="KW-1185">Reference proteome</keyword>
<evidence type="ECO:0000313" key="7">
    <source>
        <dbReference type="Proteomes" id="UP000597507"/>
    </source>
</evidence>
<feature type="domain" description="Response regulatory" evidence="4">
    <location>
        <begin position="4"/>
        <end position="120"/>
    </location>
</feature>
<dbReference type="GO" id="GO:0043709">
    <property type="term" value="P:cell adhesion involved in single-species biofilm formation"/>
    <property type="evidence" value="ECO:0007669"/>
    <property type="project" value="TreeGrafter"/>
</dbReference>
<dbReference type="Gene3D" id="3.30.70.270">
    <property type="match status" value="1"/>
</dbReference>
<dbReference type="EMBL" id="BMKS01000016">
    <property type="protein sequence ID" value="GGG47216.1"/>
    <property type="molecule type" value="Genomic_DNA"/>
</dbReference>
<dbReference type="InterPro" id="IPR043128">
    <property type="entry name" value="Rev_trsase/Diguanyl_cyclase"/>
</dbReference>
<evidence type="ECO:0000259" key="4">
    <source>
        <dbReference type="PROSITE" id="PS50110"/>
    </source>
</evidence>
<protein>
    <recommendedName>
        <fullName evidence="1">diguanylate cyclase</fullName>
        <ecNumber evidence="1">2.7.7.65</ecNumber>
    </recommendedName>
</protein>
<keyword evidence="3" id="KW-0597">Phosphoprotein</keyword>
<accession>A0A8J2ZE44</accession>
<name>A0A8J2ZE44_9PROT</name>
<dbReference type="CDD" id="cd17538">
    <property type="entry name" value="REC_D1_PleD-like"/>
    <property type="match status" value="1"/>
</dbReference>
<dbReference type="Proteomes" id="UP000597507">
    <property type="component" value="Unassembled WGS sequence"/>
</dbReference>
<comment type="catalytic activity">
    <reaction evidence="2">
        <text>2 GTP = 3',3'-c-di-GMP + 2 diphosphate</text>
        <dbReference type="Rhea" id="RHEA:24898"/>
        <dbReference type="ChEBI" id="CHEBI:33019"/>
        <dbReference type="ChEBI" id="CHEBI:37565"/>
        <dbReference type="ChEBI" id="CHEBI:58805"/>
        <dbReference type="EC" id="2.7.7.65"/>
    </reaction>
</comment>
<comment type="caution">
    <text evidence="3">Lacks conserved residue(s) required for the propagation of feature annotation.</text>
</comment>
<feature type="modified residue" description="4-aspartylphosphate" evidence="3">
    <location>
        <position position="53"/>
    </location>
</feature>
<dbReference type="FunFam" id="3.40.50.2300:FF:000574">
    <property type="entry name" value="Response regulator PleD"/>
    <property type="match status" value="1"/>
</dbReference>
<reference evidence="6 7" key="1">
    <citation type="journal article" date="2014" name="Int. J. Syst. Evol. Microbiol.">
        <title>Complete genome sequence of Corynebacterium casei LMG S-19264T (=DSM 44701T), isolated from a smear-ripened cheese.</title>
        <authorList>
            <consortium name="US DOE Joint Genome Institute (JGI-PGF)"/>
            <person name="Walter F."/>
            <person name="Albersmeier A."/>
            <person name="Kalinowski J."/>
            <person name="Ruckert C."/>
        </authorList>
    </citation>
    <scope>NUCLEOTIDE SEQUENCE [LARGE SCALE GENOMIC DNA]</scope>
    <source>
        <strain evidence="6 7">CGMCC 1.16330</strain>
    </source>
</reference>
<dbReference type="NCBIfam" id="NF007135">
    <property type="entry name" value="PRK09581.1"/>
    <property type="match status" value="1"/>
</dbReference>
<dbReference type="SUPFAM" id="SSF55073">
    <property type="entry name" value="Nucleotide cyclase"/>
    <property type="match status" value="1"/>
</dbReference>
<dbReference type="GO" id="GO:0000160">
    <property type="term" value="P:phosphorelay signal transduction system"/>
    <property type="evidence" value="ECO:0007669"/>
    <property type="project" value="InterPro"/>
</dbReference>
<dbReference type="AlphaFoldDB" id="A0A8J2ZE44"/>
<evidence type="ECO:0000259" key="5">
    <source>
        <dbReference type="PROSITE" id="PS50887"/>
    </source>
</evidence>
<dbReference type="PROSITE" id="PS50110">
    <property type="entry name" value="RESPONSE_REGULATORY"/>
    <property type="match status" value="2"/>
</dbReference>
<dbReference type="GO" id="GO:1902201">
    <property type="term" value="P:negative regulation of bacterial-type flagellum-dependent cell motility"/>
    <property type="evidence" value="ECO:0007669"/>
    <property type="project" value="TreeGrafter"/>
</dbReference>
<dbReference type="PANTHER" id="PTHR45138:SF9">
    <property type="entry name" value="DIGUANYLATE CYCLASE DGCM-RELATED"/>
    <property type="match status" value="1"/>
</dbReference>
<dbReference type="InterPro" id="IPR000160">
    <property type="entry name" value="GGDEF_dom"/>
</dbReference>
<feature type="domain" description="Response regulatory" evidence="4">
    <location>
        <begin position="155"/>
        <end position="281"/>
    </location>
</feature>
<evidence type="ECO:0000256" key="3">
    <source>
        <dbReference type="PROSITE-ProRule" id="PRU00169"/>
    </source>
</evidence>
<dbReference type="GO" id="GO:0052621">
    <property type="term" value="F:diguanylate cyclase activity"/>
    <property type="evidence" value="ECO:0007669"/>
    <property type="project" value="UniProtKB-EC"/>
</dbReference>
<proteinExistence type="predicted"/>
<dbReference type="Pfam" id="PF00072">
    <property type="entry name" value="Response_reg"/>
    <property type="match status" value="2"/>
</dbReference>
<dbReference type="NCBIfam" id="TIGR00254">
    <property type="entry name" value="GGDEF"/>
    <property type="match status" value="1"/>
</dbReference>
<dbReference type="Gene3D" id="6.10.250.690">
    <property type="match status" value="1"/>
</dbReference>
<dbReference type="Pfam" id="PF00990">
    <property type="entry name" value="GGDEF"/>
    <property type="match status" value="1"/>
</dbReference>
<dbReference type="PANTHER" id="PTHR45138">
    <property type="entry name" value="REGULATORY COMPONENTS OF SENSORY TRANSDUCTION SYSTEM"/>
    <property type="match status" value="1"/>
</dbReference>
<dbReference type="SUPFAM" id="SSF52172">
    <property type="entry name" value="CheY-like"/>
    <property type="match status" value="2"/>
</dbReference>
<comment type="caution">
    <text evidence="6">The sequence shown here is derived from an EMBL/GenBank/DDBJ whole genome shotgun (WGS) entry which is preliminary data.</text>
</comment>
<dbReference type="Gene3D" id="3.40.50.2300">
    <property type="match status" value="1"/>
</dbReference>
<evidence type="ECO:0000256" key="2">
    <source>
        <dbReference type="ARBA" id="ARBA00034247"/>
    </source>
</evidence>
<gene>
    <name evidence="6" type="primary">pleD</name>
    <name evidence="6" type="ORF">GCM10010964_38210</name>
</gene>
<dbReference type="CDD" id="cd01949">
    <property type="entry name" value="GGDEF"/>
    <property type="match status" value="1"/>
</dbReference>
<dbReference type="RefSeq" id="WP_188903161.1">
    <property type="nucleotide sequence ID" value="NZ_BMKS01000016.1"/>
</dbReference>
<dbReference type="InterPro" id="IPR050469">
    <property type="entry name" value="Diguanylate_Cyclase"/>
</dbReference>
<dbReference type="SMART" id="SM00448">
    <property type="entry name" value="REC"/>
    <property type="match status" value="2"/>
</dbReference>
<dbReference type="FunFam" id="3.30.70.270:FF:000001">
    <property type="entry name" value="Diguanylate cyclase domain protein"/>
    <property type="match status" value="1"/>
</dbReference>
<dbReference type="EC" id="2.7.7.65" evidence="1"/>
<dbReference type="InterPro" id="IPR029787">
    <property type="entry name" value="Nucleotide_cyclase"/>
</dbReference>
<evidence type="ECO:0000313" key="6">
    <source>
        <dbReference type="EMBL" id="GGG47216.1"/>
    </source>
</evidence>
<dbReference type="GO" id="GO:0005886">
    <property type="term" value="C:plasma membrane"/>
    <property type="evidence" value="ECO:0007669"/>
    <property type="project" value="TreeGrafter"/>
</dbReference>